<evidence type="ECO:0000256" key="3">
    <source>
        <dbReference type="ARBA" id="ARBA00022618"/>
    </source>
</evidence>
<keyword evidence="5 8" id="KW-1133">Transmembrane helix</keyword>
<evidence type="ECO:0000256" key="5">
    <source>
        <dbReference type="ARBA" id="ARBA00022989"/>
    </source>
</evidence>
<dbReference type="HAMAP" id="MF_00910">
    <property type="entry name" value="FtsL"/>
    <property type="match status" value="1"/>
</dbReference>
<reference evidence="10 11" key="1">
    <citation type="submission" date="2018-02" db="EMBL/GenBank/DDBJ databases">
        <title>Insights into the biology of acidophilic members of the Acidiferrobacteraceae family derived from comparative genomic analyses.</title>
        <authorList>
            <person name="Issotta F."/>
            <person name="Thyssen C."/>
            <person name="Mena C."/>
            <person name="Moya A."/>
            <person name="Bellenberg S."/>
            <person name="Sproer C."/>
            <person name="Covarrubias P.C."/>
            <person name="Sand W."/>
            <person name="Quatrini R."/>
            <person name="Vera M."/>
        </authorList>
    </citation>
    <scope>NUCLEOTIDE SEQUENCE [LARGE SCALE GENOMIC DNA]</scope>
    <source>
        <strain evidence="11">m-1</strain>
    </source>
</reference>
<evidence type="ECO:0000313" key="10">
    <source>
        <dbReference type="EMBL" id="RCN56649.1"/>
    </source>
</evidence>
<accession>A0A1C2G4I3</accession>
<protein>
    <recommendedName>
        <fullName evidence="8 9">Cell division protein FtsL</fullName>
    </recommendedName>
</protein>
<dbReference type="GO" id="GO:0032153">
    <property type="term" value="C:cell division site"/>
    <property type="evidence" value="ECO:0007669"/>
    <property type="project" value="UniProtKB-UniRule"/>
</dbReference>
<dbReference type="RefSeq" id="WP_065968841.1">
    <property type="nucleotide sequence ID" value="NZ_CP080624.1"/>
</dbReference>
<dbReference type="Proteomes" id="UP000253250">
    <property type="component" value="Unassembled WGS sequence"/>
</dbReference>
<dbReference type="PANTHER" id="PTHR37479">
    <property type="entry name" value="CELL DIVISION PROTEIN FTSL"/>
    <property type="match status" value="1"/>
</dbReference>
<keyword evidence="7 8" id="KW-0131">Cell cycle</keyword>
<dbReference type="Pfam" id="PF04999">
    <property type="entry name" value="FtsL"/>
    <property type="match status" value="1"/>
</dbReference>
<proteinExistence type="inferred from homology"/>
<keyword evidence="6 8" id="KW-0472">Membrane</keyword>
<evidence type="ECO:0000256" key="9">
    <source>
        <dbReference type="NCBIfam" id="TIGR02209"/>
    </source>
</evidence>
<keyword evidence="3 8" id="KW-0132">Cell division</keyword>
<evidence type="ECO:0000256" key="1">
    <source>
        <dbReference type="ARBA" id="ARBA00004401"/>
    </source>
</evidence>
<evidence type="ECO:0000256" key="2">
    <source>
        <dbReference type="ARBA" id="ARBA00022475"/>
    </source>
</evidence>
<evidence type="ECO:0000256" key="4">
    <source>
        <dbReference type="ARBA" id="ARBA00022692"/>
    </source>
</evidence>
<dbReference type="STRING" id="163359.A9R16_07125"/>
<dbReference type="AlphaFoldDB" id="A0A1C2G4I3"/>
<dbReference type="EMBL" id="PSYR01000002">
    <property type="protein sequence ID" value="RCN56649.1"/>
    <property type="molecule type" value="Genomic_DNA"/>
</dbReference>
<evidence type="ECO:0000256" key="6">
    <source>
        <dbReference type="ARBA" id="ARBA00023136"/>
    </source>
</evidence>
<dbReference type="NCBIfam" id="TIGR02209">
    <property type="entry name" value="ftsL_broad"/>
    <property type="match status" value="1"/>
</dbReference>
<dbReference type="OrthoDB" id="5298556at2"/>
<dbReference type="GO" id="GO:0043093">
    <property type="term" value="P:FtsZ-dependent cytokinesis"/>
    <property type="evidence" value="ECO:0007669"/>
    <property type="project" value="UniProtKB-UniRule"/>
</dbReference>
<comment type="similarity">
    <text evidence="8">Belongs to the FtsL family.</text>
</comment>
<keyword evidence="8" id="KW-0997">Cell inner membrane</keyword>
<keyword evidence="11" id="KW-1185">Reference proteome</keyword>
<comment type="subunit">
    <text evidence="8">Part of a complex composed of FtsB, FtsL and FtsQ.</text>
</comment>
<comment type="caution">
    <text evidence="10">The sequence shown here is derived from an EMBL/GenBank/DDBJ whole genome shotgun (WGS) entry which is preliminary data.</text>
</comment>
<comment type="function">
    <text evidence="8">Essential cell division protein. May link together the upstream cell division proteins, which are predominantly cytoplasmic, with the downstream cell division proteins, which are predominantly periplasmic.</text>
</comment>
<name>A0A1C2G4I3_9GAMM</name>
<evidence type="ECO:0000313" key="11">
    <source>
        <dbReference type="Proteomes" id="UP000253250"/>
    </source>
</evidence>
<sequence length="93" mass="10706">MTGRATIFWLVALIVSALALVDVRNRYLLLFDHEEHLVGQKDALHVEWGRLLLEQGTLAAHGRIDRIARHRLDMTMPDPRRIVLIYTQPSNIP</sequence>
<organism evidence="10 11">
    <name type="scientific">Acidiferrobacter thiooxydans</name>
    <dbReference type="NCBI Taxonomy" id="163359"/>
    <lineage>
        <taxon>Bacteria</taxon>
        <taxon>Pseudomonadati</taxon>
        <taxon>Pseudomonadota</taxon>
        <taxon>Gammaproteobacteria</taxon>
        <taxon>Acidiferrobacterales</taxon>
        <taxon>Acidiferrobacteraceae</taxon>
        <taxon>Acidiferrobacter</taxon>
    </lineage>
</organism>
<gene>
    <name evidence="8 10" type="primary">ftsL</name>
    <name evidence="10" type="ORF">C4900_12795</name>
</gene>
<dbReference type="InterPro" id="IPR011922">
    <property type="entry name" value="Cell_div_FtsL"/>
</dbReference>
<dbReference type="PANTHER" id="PTHR37479:SF1">
    <property type="entry name" value="CELL DIVISION PROTEIN FTSL"/>
    <property type="match status" value="1"/>
</dbReference>
<evidence type="ECO:0000256" key="7">
    <source>
        <dbReference type="ARBA" id="ARBA00023306"/>
    </source>
</evidence>
<keyword evidence="4 8" id="KW-0812">Transmembrane</keyword>
<comment type="subcellular location">
    <subcellularLocation>
        <location evidence="8">Cell inner membrane</location>
        <topology evidence="8">Single-pass type II membrane protein</topology>
    </subcellularLocation>
    <subcellularLocation>
        <location evidence="1">Cell membrane</location>
        <topology evidence="1">Single-pass type II membrane protein</topology>
    </subcellularLocation>
    <text evidence="8">Localizes to the division septum where it forms a ring structure.</text>
</comment>
<dbReference type="GO" id="GO:0005886">
    <property type="term" value="C:plasma membrane"/>
    <property type="evidence" value="ECO:0007669"/>
    <property type="project" value="UniProtKB-SubCell"/>
</dbReference>
<keyword evidence="2 8" id="KW-1003">Cell membrane</keyword>
<evidence type="ECO:0000256" key="8">
    <source>
        <dbReference type="HAMAP-Rule" id="MF_00910"/>
    </source>
</evidence>